<organism evidence="1 2">
    <name type="scientific">Parashewanella curva</name>
    <dbReference type="NCBI Taxonomy" id="2338552"/>
    <lineage>
        <taxon>Bacteria</taxon>
        <taxon>Pseudomonadati</taxon>
        <taxon>Pseudomonadota</taxon>
        <taxon>Gammaproteobacteria</taxon>
        <taxon>Alteromonadales</taxon>
        <taxon>Shewanellaceae</taxon>
        <taxon>Parashewanella</taxon>
    </lineage>
</organism>
<dbReference type="EMBL" id="QZEI01000032">
    <property type="protein sequence ID" value="RLV59510.1"/>
    <property type="molecule type" value="Genomic_DNA"/>
</dbReference>
<name>A0A3L8PVW6_9GAMM</name>
<protein>
    <submittedName>
        <fullName evidence="1">Uncharacterized protein</fullName>
    </submittedName>
</protein>
<dbReference type="Proteomes" id="UP000281474">
    <property type="component" value="Unassembled WGS sequence"/>
</dbReference>
<dbReference type="RefSeq" id="WP_121839172.1">
    <property type="nucleotide sequence ID" value="NZ_ML014781.1"/>
</dbReference>
<sequence>MQNWESFDVTAVQSKWLDRKIDRFFGLRTYEAYLQLYTIMHTTDLTVANQAYYRLQNLLRTKEPQEIPNGYTIQARSFGSTSASAVAEPDATFAKQRLVTIAGERYRISAPQLKCIPKSSKPEEGESLGSKKTIPTSASFELHSGGSSFPLGEVKHLREDAPSRVRNKDYIVFNTAIDFFNFCDGHFEEPSEAIEHFETILTSNSPRKCTWALNQLQSMCFDYRIQFKHHCFNEREAFYILDKNNECHVMRCQDFSTLPRDKPKIAAPLRFPYTPRF</sequence>
<dbReference type="AlphaFoldDB" id="A0A3L8PVW6"/>
<reference evidence="1 2" key="1">
    <citation type="submission" date="2018-09" db="EMBL/GenBank/DDBJ databases">
        <title>Phylogeny of the Shewanellaceae, and recommendation for two new genera, Pseudoshewanella and Parashewanella.</title>
        <authorList>
            <person name="Wang G."/>
        </authorList>
    </citation>
    <scope>NUCLEOTIDE SEQUENCE [LARGE SCALE GENOMIC DNA]</scope>
    <source>
        <strain evidence="1 2">C51</strain>
    </source>
</reference>
<evidence type="ECO:0000313" key="1">
    <source>
        <dbReference type="EMBL" id="RLV59510.1"/>
    </source>
</evidence>
<accession>A0A3L8PVW6</accession>
<comment type="caution">
    <text evidence="1">The sequence shown here is derived from an EMBL/GenBank/DDBJ whole genome shotgun (WGS) entry which is preliminary data.</text>
</comment>
<keyword evidence="2" id="KW-1185">Reference proteome</keyword>
<gene>
    <name evidence="1" type="ORF">D5018_11615</name>
</gene>
<proteinExistence type="predicted"/>
<evidence type="ECO:0000313" key="2">
    <source>
        <dbReference type="Proteomes" id="UP000281474"/>
    </source>
</evidence>